<comment type="similarity">
    <text evidence="2">Belongs to the peptidase C19 family.</text>
</comment>
<reference evidence="10 11" key="1">
    <citation type="submission" date="2024-04" db="EMBL/GenBank/DDBJ databases">
        <title>Tritrichomonas musculus Genome.</title>
        <authorList>
            <person name="Alves-Ferreira E."/>
            <person name="Grigg M."/>
            <person name="Lorenzi H."/>
            <person name="Galac M."/>
        </authorList>
    </citation>
    <scope>NUCLEOTIDE SEQUENCE [LARGE SCALE GENOMIC DNA]</scope>
    <source>
        <strain evidence="10 11">EAF2021</strain>
    </source>
</reference>
<organism evidence="10 11">
    <name type="scientific">Tritrichomonas musculus</name>
    <dbReference type="NCBI Taxonomy" id="1915356"/>
    <lineage>
        <taxon>Eukaryota</taxon>
        <taxon>Metamonada</taxon>
        <taxon>Parabasalia</taxon>
        <taxon>Tritrichomonadida</taxon>
        <taxon>Tritrichomonadidae</taxon>
        <taxon>Tritrichomonas</taxon>
    </lineage>
</organism>
<dbReference type="Pfam" id="PF06337">
    <property type="entry name" value="DUSP"/>
    <property type="match status" value="1"/>
</dbReference>
<accession>A0ABR2KGD9</accession>
<evidence type="ECO:0000256" key="1">
    <source>
        <dbReference type="ARBA" id="ARBA00000707"/>
    </source>
</evidence>
<dbReference type="SUPFAM" id="SSF143791">
    <property type="entry name" value="DUSP-like"/>
    <property type="match status" value="1"/>
</dbReference>
<keyword evidence="5" id="KW-0833">Ubl conjugation pathway</keyword>
<name>A0ABR2KGD9_9EUKA</name>
<dbReference type="EMBL" id="JAPFFF010000005">
    <property type="protein sequence ID" value="KAK8890023.1"/>
    <property type="molecule type" value="Genomic_DNA"/>
</dbReference>
<evidence type="ECO:0000313" key="10">
    <source>
        <dbReference type="EMBL" id="KAK8890023.1"/>
    </source>
</evidence>
<feature type="domain" description="USP" evidence="8">
    <location>
        <begin position="219"/>
        <end position="529"/>
    </location>
</feature>
<dbReference type="EC" id="3.4.19.12" evidence="3"/>
<keyword evidence="6" id="KW-0378">Hydrolase</keyword>
<evidence type="ECO:0000256" key="5">
    <source>
        <dbReference type="ARBA" id="ARBA00022786"/>
    </source>
</evidence>
<evidence type="ECO:0000259" key="8">
    <source>
        <dbReference type="PROSITE" id="PS50235"/>
    </source>
</evidence>
<evidence type="ECO:0000256" key="6">
    <source>
        <dbReference type="ARBA" id="ARBA00022801"/>
    </source>
</evidence>
<dbReference type="InterPro" id="IPR006615">
    <property type="entry name" value="Pept_C19_DUSP"/>
</dbReference>
<evidence type="ECO:0000256" key="2">
    <source>
        <dbReference type="ARBA" id="ARBA00009085"/>
    </source>
</evidence>
<proteinExistence type="inferred from homology"/>
<feature type="domain" description="DUSP" evidence="9">
    <location>
        <begin position="15"/>
        <end position="114"/>
    </location>
</feature>
<dbReference type="InterPro" id="IPR001394">
    <property type="entry name" value="Peptidase_C19_UCH"/>
</dbReference>
<dbReference type="InterPro" id="IPR050185">
    <property type="entry name" value="Ub_carboxyl-term_hydrolase"/>
</dbReference>
<sequence length="532" mass="60067">MNDENEKQEEPDPAVVLKHELRARKEELQRPEPRQKSQYVALVERNWYKSMVQWMNTKHGEFPGPIPNQILCKDGKLDPQKRYGRDFAVVSVSIFDRLVSFFKGGPKIVRPYAIIPGTDKPQFIMEPFTLNIIVDNKTLRKVVDPKWKIGPIRAQLCSSLKISRGKSRLRLKDKDEVVDDDLCISEVITPESSILVFDIDPEGRGIEYTRFKTFEDSPIHIFSTPDKSSAFLVCIECLMNIAPLTDFVLAEGFENQINHDNKRGSGGAIAHQFLKLARARMTERNNETNATIDANPLKIALVEKYPELLEFGHFDPQATLAALLDGLFEDTNRGQAIEDGSPIADIFLGTLRGNLECPLCQNFEDIKERFLFLLLNIPDEIRGQDATLQDCIAHFSVGEVIPESNRIQCKFCKKLVRAYRTVAVDICPEVLIIPFKRLGGIGSLTSFITTPVSYPDELDIGSFASSSSGIYRLFAVIFHQGLIDDNKYSCACLDQKTGKWTYITKDKALIVDESGAHSGDALILFYQRVKKK</sequence>
<evidence type="ECO:0000313" key="11">
    <source>
        <dbReference type="Proteomes" id="UP001470230"/>
    </source>
</evidence>
<evidence type="ECO:0000256" key="7">
    <source>
        <dbReference type="ARBA" id="ARBA00022807"/>
    </source>
</evidence>
<dbReference type="PROSITE" id="PS51283">
    <property type="entry name" value="DUSP"/>
    <property type="match status" value="1"/>
</dbReference>
<dbReference type="PROSITE" id="PS50235">
    <property type="entry name" value="USP_3"/>
    <property type="match status" value="1"/>
</dbReference>
<gene>
    <name evidence="10" type="ORF">M9Y10_034782</name>
</gene>
<dbReference type="PANTHER" id="PTHR21646:SF24">
    <property type="entry name" value="UBIQUITIN CARBOXYL-TERMINAL HYDROLASE"/>
    <property type="match status" value="1"/>
</dbReference>
<comment type="caution">
    <text evidence="10">The sequence shown here is derived from an EMBL/GenBank/DDBJ whole genome shotgun (WGS) entry which is preliminary data.</text>
</comment>
<keyword evidence="11" id="KW-1185">Reference proteome</keyword>
<dbReference type="PANTHER" id="PTHR21646">
    <property type="entry name" value="UBIQUITIN CARBOXYL-TERMINAL HYDROLASE"/>
    <property type="match status" value="1"/>
</dbReference>
<keyword evidence="7" id="KW-0788">Thiol protease</keyword>
<dbReference type="InterPro" id="IPR038765">
    <property type="entry name" value="Papain-like_cys_pep_sf"/>
</dbReference>
<comment type="catalytic activity">
    <reaction evidence="1">
        <text>Thiol-dependent hydrolysis of ester, thioester, amide, peptide and isopeptide bonds formed by the C-terminal Gly of ubiquitin (a 76-residue protein attached to proteins as an intracellular targeting signal).</text>
        <dbReference type="EC" id="3.4.19.12"/>
    </reaction>
</comment>
<dbReference type="CDD" id="cd02257">
    <property type="entry name" value="Peptidase_C19"/>
    <property type="match status" value="1"/>
</dbReference>
<dbReference type="InterPro" id="IPR035927">
    <property type="entry name" value="DUSP-like_sf"/>
</dbReference>
<dbReference type="Gene3D" id="3.90.70.10">
    <property type="entry name" value="Cysteine proteinases"/>
    <property type="match status" value="1"/>
</dbReference>
<dbReference type="SMART" id="SM00695">
    <property type="entry name" value="DUSP"/>
    <property type="match status" value="1"/>
</dbReference>
<protein>
    <recommendedName>
        <fullName evidence="3">ubiquitinyl hydrolase 1</fullName>
        <ecNumber evidence="3">3.4.19.12</ecNumber>
    </recommendedName>
</protein>
<keyword evidence="4" id="KW-0645">Protease</keyword>
<dbReference type="Gene3D" id="3.30.2230.10">
    <property type="entry name" value="DUSP-like"/>
    <property type="match status" value="1"/>
</dbReference>
<dbReference type="Pfam" id="PF00443">
    <property type="entry name" value="UCH"/>
    <property type="match status" value="1"/>
</dbReference>
<evidence type="ECO:0000256" key="4">
    <source>
        <dbReference type="ARBA" id="ARBA00022670"/>
    </source>
</evidence>
<evidence type="ECO:0000259" key="9">
    <source>
        <dbReference type="PROSITE" id="PS51283"/>
    </source>
</evidence>
<evidence type="ECO:0000256" key="3">
    <source>
        <dbReference type="ARBA" id="ARBA00012759"/>
    </source>
</evidence>
<dbReference type="SUPFAM" id="SSF54001">
    <property type="entry name" value="Cysteine proteinases"/>
    <property type="match status" value="1"/>
</dbReference>
<dbReference type="Proteomes" id="UP001470230">
    <property type="component" value="Unassembled WGS sequence"/>
</dbReference>
<dbReference type="InterPro" id="IPR028889">
    <property type="entry name" value="USP"/>
</dbReference>